<dbReference type="GeneID" id="25268137"/>
<organism evidence="2 3">
    <name type="scientific">Eimeria acervulina</name>
    <name type="common">Coccidian parasite</name>
    <dbReference type="NCBI Taxonomy" id="5801"/>
    <lineage>
        <taxon>Eukaryota</taxon>
        <taxon>Sar</taxon>
        <taxon>Alveolata</taxon>
        <taxon>Apicomplexa</taxon>
        <taxon>Conoidasida</taxon>
        <taxon>Coccidia</taxon>
        <taxon>Eucoccidiorida</taxon>
        <taxon>Eimeriorina</taxon>
        <taxon>Eimeriidae</taxon>
        <taxon>Eimeria</taxon>
    </lineage>
</organism>
<evidence type="ECO:0000313" key="2">
    <source>
        <dbReference type="EMBL" id="CDI77496.1"/>
    </source>
</evidence>
<name>U6GB45_EIMAC</name>
<evidence type="ECO:0000313" key="3">
    <source>
        <dbReference type="Proteomes" id="UP000018050"/>
    </source>
</evidence>
<reference evidence="2" key="1">
    <citation type="submission" date="2013-10" db="EMBL/GenBank/DDBJ databases">
        <title>Genomic analysis of the causative agents of coccidiosis in chickens.</title>
        <authorList>
            <person name="Reid A.J."/>
            <person name="Blake D."/>
            <person name="Billington K."/>
            <person name="Browne H."/>
            <person name="Dunn M."/>
            <person name="Hung S."/>
            <person name="Kawahara F."/>
            <person name="Miranda-Saavedra D."/>
            <person name="Mourier T."/>
            <person name="Nagra H."/>
            <person name="Otto T.D."/>
            <person name="Rawlings N."/>
            <person name="Sanchez A."/>
            <person name="Sanders M."/>
            <person name="Subramaniam C."/>
            <person name="Tay Y."/>
            <person name="Dear P."/>
            <person name="Doerig C."/>
            <person name="Gruber A."/>
            <person name="Parkinson J."/>
            <person name="Shirley M."/>
            <person name="Wan K.L."/>
            <person name="Berriman M."/>
            <person name="Tomley F."/>
            <person name="Pain A."/>
        </authorList>
    </citation>
    <scope>NUCLEOTIDE SEQUENCE</scope>
    <source>
        <strain evidence="2">Houghton</strain>
    </source>
</reference>
<dbReference type="OMA" id="SLIRIMY"/>
<dbReference type="OrthoDB" id="346650at2759"/>
<feature type="compositionally biased region" description="Basic and acidic residues" evidence="1">
    <location>
        <begin position="995"/>
        <end position="1025"/>
    </location>
</feature>
<feature type="region of interest" description="Disordered" evidence="1">
    <location>
        <begin position="46"/>
        <end position="65"/>
    </location>
</feature>
<feature type="region of interest" description="Disordered" evidence="1">
    <location>
        <begin position="578"/>
        <end position="605"/>
    </location>
</feature>
<proteinExistence type="predicted"/>
<dbReference type="Proteomes" id="UP000018050">
    <property type="component" value="Unassembled WGS sequence"/>
</dbReference>
<reference evidence="2" key="2">
    <citation type="submission" date="2013-10" db="EMBL/GenBank/DDBJ databases">
        <authorList>
            <person name="Aslett M."/>
        </authorList>
    </citation>
    <scope>NUCLEOTIDE SEQUENCE</scope>
    <source>
        <strain evidence="2">Houghton</strain>
    </source>
</reference>
<accession>U6GB45</accession>
<feature type="compositionally biased region" description="Polar residues" evidence="1">
    <location>
        <begin position="349"/>
        <end position="361"/>
    </location>
</feature>
<feature type="region of interest" description="Disordered" evidence="1">
    <location>
        <begin position="150"/>
        <end position="178"/>
    </location>
</feature>
<feature type="region of interest" description="Disordered" evidence="1">
    <location>
        <begin position="349"/>
        <end position="380"/>
    </location>
</feature>
<feature type="region of interest" description="Disordered" evidence="1">
    <location>
        <begin position="664"/>
        <end position="694"/>
    </location>
</feature>
<dbReference type="VEuPathDB" id="ToxoDB:EAH_00000670"/>
<keyword evidence="3" id="KW-1185">Reference proteome</keyword>
<evidence type="ECO:0000256" key="1">
    <source>
        <dbReference type="SAM" id="MobiDB-lite"/>
    </source>
</evidence>
<gene>
    <name evidence="2" type="ORF">EAH_00000670</name>
</gene>
<feature type="region of interest" description="Disordered" evidence="1">
    <location>
        <begin position="987"/>
        <end position="1031"/>
    </location>
</feature>
<protein>
    <submittedName>
        <fullName evidence="2">Uncharacterized protein</fullName>
    </submittedName>
</protein>
<dbReference type="RefSeq" id="XP_013252165.1">
    <property type="nucleotide sequence ID" value="XM_013396711.1"/>
</dbReference>
<sequence>MWGSTTSPPHWRHSVEGPTTIDCEESHFIGSSDDSLLLQGPIRLGSGEEDVLQTEKAESDAEEEYTEGTVIPVPAETTTDGNNNCDTGSSTNCFPLVRIVKPKRELALPLGAQNEGLLVCQDSSSTADGLSESSRLVDDNATLPQKLKISSTAANGGPQCPPPVTATETSPSCSSSPNILSTTPVLPYAAPVGTSGSMGVGTSGGRSWACSAPRLPVVSTGGETRMPSIGSVGCFFSSVFLGTNSHTPLLPGSAAVASSALPGAVGHRFSGLGGSSLIPSAFSSGGNTSGLSALPQHSKQQQQQAVCLRPHLVPTVGARPSGNMAVILTALRRHLRSLIRIMYNKQHGRTQASNSAVQEESNLQKEQDPLLYGRETGGGSGVSVSLNEEHTTASCSLKGLINGSQAEYAQCSPPVEMPELPSTLKYKAQDGSLMAASEEGNKVRSPAVNPQLRHPSPQDGGTESQDDSSEASALSGIANRVTATMQLVGSSRDSTLSPLGSVDGASESWEGQRYFHEEHLDACSLSELSEYLQIFSSFLSLSLSEVSRQEPATVQHVRLQLLLLRNSHQQRPNRYRQVKQITHRSPPLVQSSAVGGPDADDDVTSLNSCAETATSSADACLHNTTSEASRPSMPFSSTNLSFLSSFSSSPSLQVDVDAPSIATANISGEKAPSSDAGPTGECEMGPESTGVRNAEFPSSSVDAFTVDGPPNTSTNGATIGTPAAVAYCPVPSPVPTTFVAAATNDPPGGASGLPPCKDKLPLPWSSDCGGTAGAVAPPAGGFRWSHLSGTAIGIRLQSLIGGTSLGLGNTLSLSGSSGGGAIQHSTDTPSGASLAANGSCGVGALLDGGAASLALSPGPLEWIRDGTTSAASNQPMGVPVSPYVFFSNGHCQNPDNALPYMKTAHSIRGSSSGCPTSPAELGLVISADGLGQGRVQRGNVQVTFSPQMGAWVVCCARGLLQQSRAFSVAALGFEGAKKTAQQYATHCRRQCSSKRASDRGGKGKGGEAKEDATRGGSRGSKDASKKPGSAVTPIPQVTIGLAGPPGGAFNLAKSTNQEFILPKSDFSASRVARLSRRAMELPYVHGVRFEAANFAWVAQMRGEARRFLVKKHGFVKSRLCAIEKIEMWRAALSPEALASELKAEQDVLAMVPNMCPEEADPEAMQAVEESLRLKFQRGTIMSCRSNSGSSIGFKRQRNLCIDTERDASRTNRSHDTFPEHLLLHQQHVMAAQHLISQPSTHPDGHRHQFQFPQPHFLHITQQQLVENSQQQLAAQEHLLRPMASPASNADPTSAADAVEQPQQHQMVPLLQGLRTRGQQQHPLLSHQFSSVLPTLPEMRLQNHTIGANSQPARTAPE</sequence>
<dbReference type="EMBL" id="HG670679">
    <property type="protein sequence ID" value="CDI77496.1"/>
    <property type="molecule type" value="Genomic_DNA"/>
</dbReference>
<feature type="region of interest" description="Disordered" evidence="1">
    <location>
        <begin position="434"/>
        <end position="473"/>
    </location>
</feature>
<feature type="compositionally biased region" description="Low complexity" evidence="1">
    <location>
        <begin position="165"/>
        <end position="178"/>
    </location>
</feature>